<proteinExistence type="predicted"/>
<protein>
    <submittedName>
        <fullName evidence="2">Uncharacterized protein</fullName>
    </submittedName>
</protein>
<reference evidence="2" key="1">
    <citation type="journal article" date="2020" name="Stud. Mycol.">
        <title>101 Dothideomycetes genomes: a test case for predicting lifestyles and emergence of pathogens.</title>
        <authorList>
            <person name="Haridas S."/>
            <person name="Albert R."/>
            <person name="Binder M."/>
            <person name="Bloem J."/>
            <person name="Labutti K."/>
            <person name="Salamov A."/>
            <person name="Andreopoulos B."/>
            <person name="Baker S."/>
            <person name="Barry K."/>
            <person name="Bills G."/>
            <person name="Bluhm B."/>
            <person name="Cannon C."/>
            <person name="Castanera R."/>
            <person name="Culley D."/>
            <person name="Daum C."/>
            <person name="Ezra D."/>
            <person name="Gonzalez J."/>
            <person name="Henrissat B."/>
            <person name="Kuo A."/>
            <person name="Liang C."/>
            <person name="Lipzen A."/>
            <person name="Lutzoni F."/>
            <person name="Magnuson J."/>
            <person name="Mondo S."/>
            <person name="Nolan M."/>
            <person name="Ohm R."/>
            <person name="Pangilinan J."/>
            <person name="Park H.-J."/>
            <person name="Ramirez L."/>
            <person name="Alfaro M."/>
            <person name="Sun H."/>
            <person name="Tritt A."/>
            <person name="Yoshinaga Y."/>
            <person name="Zwiers L.-H."/>
            <person name="Turgeon B."/>
            <person name="Goodwin S."/>
            <person name="Spatafora J."/>
            <person name="Crous P."/>
            <person name="Grigoriev I."/>
        </authorList>
    </citation>
    <scope>NUCLEOTIDE SEQUENCE</scope>
    <source>
        <strain evidence="2">CBS 119925</strain>
    </source>
</reference>
<keyword evidence="3" id="KW-1185">Reference proteome</keyword>
<gene>
    <name evidence="2" type="ORF">M011DRAFT_76696</name>
</gene>
<dbReference type="Proteomes" id="UP000799440">
    <property type="component" value="Unassembled WGS sequence"/>
</dbReference>
<dbReference type="AlphaFoldDB" id="A0A6A6V9B7"/>
<evidence type="ECO:0000256" key="1">
    <source>
        <dbReference type="SAM" id="MobiDB-lite"/>
    </source>
</evidence>
<feature type="compositionally biased region" description="Basic residues" evidence="1">
    <location>
        <begin position="162"/>
        <end position="175"/>
    </location>
</feature>
<evidence type="ECO:0000313" key="3">
    <source>
        <dbReference type="Proteomes" id="UP000799440"/>
    </source>
</evidence>
<accession>A0A6A6V9B7</accession>
<sequence length="390" mass="43426">METSTPANVQEPPWPHPHWASARLAGPLKLLRLRCEDPFWGWCWWAGGRALQLRKSGVGIWRGLWREWRPTSRARRRLPWSGRLSGLQPGALACEPWNRATPVSNDHHTWRPRLSGFCLRRDPRAQMPQAALFPTLLRWSLFGWLLAPKVPQSSARPQASPRAHRPPVSRLHPQRLHNAPPLPGSLSSMDGLLFMGPSQPKSRERTTVERCSGTKQTGPFPLLPPALSRACNPSGPPPALTYARAQGTGSLLISVLLPFASQASVPTVSSAQVHVELPRTTPASLQHATASTTPLLPHPNLPTSVSCLSIARRRLFLSQQSVICTYSVDWPVRLLALPPSPGGTVPLPAAEERDRWFLASRDHLLIHACMHARLHTLLHYPPRRQHQHYG</sequence>
<evidence type="ECO:0000313" key="2">
    <source>
        <dbReference type="EMBL" id="KAF2746673.1"/>
    </source>
</evidence>
<feature type="region of interest" description="Disordered" evidence="1">
    <location>
        <begin position="152"/>
        <end position="183"/>
    </location>
</feature>
<name>A0A6A6V9B7_9PLEO</name>
<dbReference type="EMBL" id="MU006576">
    <property type="protein sequence ID" value="KAF2746673.1"/>
    <property type="molecule type" value="Genomic_DNA"/>
</dbReference>
<organism evidence="2 3">
    <name type="scientific">Sporormia fimetaria CBS 119925</name>
    <dbReference type="NCBI Taxonomy" id="1340428"/>
    <lineage>
        <taxon>Eukaryota</taxon>
        <taxon>Fungi</taxon>
        <taxon>Dikarya</taxon>
        <taxon>Ascomycota</taxon>
        <taxon>Pezizomycotina</taxon>
        <taxon>Dothideomycetes</taxon>
        <taxon>Pleosporomycetidae</taxon>
        <taxon>Pleosporales</taxon>
        <taxon>Sporormiaceae</taxon>
        <taxon>Sporormia</taxon>
    </lineage>
</organism>